<protein>
    <submittedName>
        <fullName evidence="2">ATP-dependent protease</fullName>
    </submittedName>
</protein>
<gene>
    <name evidence="2" type="ORF">RC74_05410</name>
</gene>
<dbReference type="OrthoDB" id="9806457at2"/>
<dbReference type="SMART" id="SM00464">
    <property type="entry name" value="LON"/>
    <property type="match status" value="1"/>
</dbReference>
<dbReference type="RefSeq" id="WP_039003366.1">
    <property type="nucleotide sequence ID" value="NZ_CP014327.1"/>
</dbReference>
<dbReference type="PANTHER" id="PTHR46732:SF8">
    <property type="entry name" value="ATP-DEPENDENT PROTEASE LA (LON) DOMAIN PROTEIN"/>
    <property type="match status" value="1"/>
</dbReference>
<dbReference type="InterPro" id="IPR046336">
    <property type="entry name" value="Lon_prtase_N_sf"/>
</dbReference>
<reference evidence="2 3" key="1">
    <citation type="submission" date="2016-02" db="EMBL/GenBank/DDBJ databases">
        <title>Complete genome sequence of Halocynthiibacter arcticus PAMC 20958t from arctic marine sediment.</title>
        <authorList>
            <person name="Lee Y.M."/>
            <person name="Baek K."/>
            <person name="Lee H.K."/>
            <person name="Shin S.C."/>
        </authorList>
    </citation>
    <scope>NUCLEOTIDE SEQUENCE [LARGE SCALE GENOMIC DNA]</scope>
    <source>
        <strain evidence="2">PAMC 20958</strain>
    </source>
</reference>
<dbReference type="Proteomes" id="UP000070371">
    <property type="component" value="Chromosome"/>
</dbReference>
<dbReference type="InterPro" id="IPR015947">
    <property type="entry name" value="PUA-like_sf"/>
</dbReference>
<evidence type="ECO:0000313" key="2">
    <source>
        <dbReference type="EMBL" id="AML50794.1"/>
    </source>
</evidence>
<dbReference type="PROSITE" id="PS51787">
    <property type="entry name" value="LON_N"/>
    <property type="match status" value="1"/>
</dbReference>
<accession>A0A126UXL5</accession>
<feature type="domain" description="Lon N-terminal" evidence="1">
    <location>
        <begin position="11"/>
        <end position="202"/>
    </location>
</feature>
<evidence type="ECO:0000259" key="1">
    <source>
        <dbReference type="PROSITE" id="PS51787"/>
    </source>
</evidence>
<dbReference type="KEGG" id="hat:RC74_05410"/>
<dbReference type="STRING" id="1579316.RC74_05410"/>
<dbReference type="SUPFAM" id="SSF88697">
    <property type="entry name" value="PUA domain-like"/>
    <property type="match status" value="1"/>
</dbReference>
<proteinExistence type="predicted"/>
<keyword evidence="2" id="KW-0645">Protease</keyword>
<dbReference type="GO" id="GO:0006508">
    <property type="term" value="P:proteolysis"/>
    <property type="evidence" value="ECO:0007669"/>
    <property type="project" value="UniProtKB-KW"/>
</dbReference>
<keyword evidence="3" id="KW-1185">Reference proteome</keyword>
<dbReference type="Pfam" id="PF02190">
    <property type="entry name" value="LON_substr_bdg"/>
    <property type="match status" value="1"/>
</dbReference>
<dbReference type="AlphaFoldDB" id="A0A126UXL5"/>
<organism evidence="2 3">
    <name type="scientific">Falsihalocynthiibacter arcticus</name>
    <dbReference type="NCBI Taxonomy" id="1579316"/>
    <lineage>
        <taxon>Bacteria</taxon>
        <taxon>Pseudomonadati</taxon>
        <taxon>Pseudomonadota</taxon>
        <taxon>Alphaproteobacteria</taxon>
        <taxon>Rhodobacterales</taxon>
        <taxon>Roseobacteraceae</taxon>
        <taxon>Falsihalocynthiibacter</taxon>
    </lineage>
</organism>
<dbReference type="Gene3D" id="2.30.130.40">
    <property type="entry name" value="LON domain-like"/>
    <property type="match status" value="1"/>
</dbReference>
<dbReference type="PANTHER" id="PTHR46732">
    <property type="entry name" value="ATP-DEPENDENT PROTEASE LA (LON) DOMAIN PROTEIN"/>
    <property type="match status" value="1"/>
</dbReference>
<name>A0A126UXL5_9RHOB</name>
<sequence>MKLPVKLPETLPLFPIDGALLLPRGRLPLQVFEPRFLAMVDDCLKTDDRMIGLIQTEKGKGETTYQNVGCAGRIVGFSETADGRYMITLSGVSRYRPLDFRESFKPYLVTTPSWTGFERDVAGPEHDPEFPRDDFIPLLQKYFHMQELETDWENLSGAEDELLINSLSMLCPFEPEEKQALLEAADLKTRRETLQALMEMAIHAGSQKEQIQ</sequence>
<dbReference type="EMBL" id="CP014327">
    <property type="protein sequence ID" value="AML50794.1"/>
    <property type="molecule type" value="Genomic_DNA"/>
</dbReference>
<keyword evidence="2" id="KW-0378">Hydrolase</keyword>
<dbReference type="InterPro" id="IPR003111">
    <property type="entry name" value="Lon_prtase_N"/>
</dbReference>
<evidence type="ECO:0000313" key="3">
    <source>
        <dbReference type="Proteomes" id="UP000070371"/>
    </source>
</evidence>
<dbReference type="GO" id="GO:0008233">
    <property type="term" value="F:peptidase activity"/>
    <property type="evidence" value="ECO:0007669"/>
    <property type="project" value="UniProtKB-KW"/>
</dbReference>